<dbReference type="Gramene" id="TraesCS5A02G115600.1">
    <property type="protein sequence ID" value="TraesCS5A02G115600.1"/>
    <property type="gene ID" value="TraesCS5A02G115600"/>
</dbReference>
<evidence type="ECO:0000313" key="2">
    <source>
        <dbReference type="Proteomes" id="UP000019116"/>
    </source>
</evidence>
<dbReference type="Gramene" id="TraesLAC5A03G02576920.1">
    <property type="protein sequence ID" value="TraesLAC5A03G02576920.1"/>
    <property type="gene ID" value="TraesLAC5A03G02576920"/>
</dbReference>
<dbReference type="Gramene" id="TraesNOR5A03G02643310.1">
    <property type="protein sequence ID" value="TraesNOR5A03G02643310.1"/>
    <property type="gene ID" value="TraesNOR5A03G02643310"/>
</dbReference>
<evidence type="ECO:0000313" key="1">
    <source>
        <dbReference type="EnsemblPlants" id="TraesCS5A02G115600.1"/>
    </source>
</evidence>
<accession>A0A3B6KCH4</accession>
<dbReference type="Gramene" id="TraesSTA5A03G02613910.1">
    <property type="protein sequence ID" value="TraesSTA5A03G02613910.1"/>
    <property type="gene ID" value="TraesSTA5A03G02613910"/>
</dbReference>
<proteinExistence type="predicted"/>
<reference evidence="1" key="1">
    <citation type="submission" date="2018-08" db="EMBL/GenBank/DDBJ databases">
        <authorList>
            <person name="Rossello M."/>
        </authorList>
    </citation>
    <scope>NUCLEOTIDE SEQUENCE [LARGE SCALE GENOMIC DNA]</scope>
    <source>
        <strain evidence="1">cv. Chinese Spring</strain>
    </source>
</reference>
<dbReference type="OMA" id="CETSEPM"/>
<dbReference type="Gramene" id="TraesLDM5A03G02626980.1">
    <property type="protein sequence ID" value="TraesLDM5A03G02626980.1"/>
    <property type="gene ID" value="TraesLDM5A03G02626980"/>
</dbReference>
<protein>
    <submittedName>
        <fullName evidence="1">Uncharacterized protein</fullName>
    </submittedName>
</protein>
<dbReference type="Gramene" id="TraesCS5A03G0315500.1">
    <property type="protein sequence ID" value="TraesCS5A03G0315500.1.CDS"/>
    <property type="gene ID" value="TraesCS5A03G0315500"/>
</dbReference>
<dbReference type="Proteomes" id="UP000019116">
    <property type="component" value="Chromosome 5A"/>
</dbReference>
<dbReference type="Gramene" id="TraesMAC5A03G02621500.1">
    <property type="protein sequence ID" value="TraesMAC5A03G02621500.1"/>
    <property type="gene ID" value="TraesMAC5A03G02621500"/>
</dbReference>
<dbReference type="EnsemblPlants" id="TraesCS5A02G115600.1">
    <property type="protein sequence ID" value="TraesCS5A02G115600.1"/>
    <property type="gene ID" value="TraesCS5A02G115600"/>
</dbReference>
<dbReference type="Gramene" id="TraesWEE_scaffold_042497_01G000100.1">
    <property type="protein sequence ID" value="TraesWEE_scaffold_042497_01G000100.1"/>
    <property type="gene ID" value="TraesWEE_scaffold_042497_01G000100"/>
</dbReference>
<dbReference type="Gramene" id="TraesCLE_scaffold_039230_01G000100.1">
    <property type="protein sequence ID" value="TraesCLE_scaffold_039230_01G000100.1"/>
    <property type="gene ID" value="TraesCLE_scaffold_039230_01G000100"/>
</dbReference>
<dbReference type="Gramene" id="TraesRN5A0100322500.1">
    <property type="protein sequence ID" value="TraesRN5A0100322500.1"/>
    <property type="gene ID" value="TraesRN5A0100322500"/>
</dbReference>
<organism evidence="1">
    <name type="scientific">Triticum aestivum</name>
    <name type="common">Wheat</name>
    <dbReference type="NCBI Taxonomy" id="4565"/>
    <lineage>
        <taxon>Eukaryota</taxon>
        <taxon>Viridiplantae</taxon>
        <taxon>Streptophyta</taxon>
        <taxon>Embryophyta</taxon>
        <taxon>Tracheophyta</taxon>
        <taxon>Spermatophyta</taxon>
        <taxon>Magnoliopsida</taxon>
        <taxon>Liliopsida</taxon>
        <taxon>Poales</taxon>
        <taxon>Poaceae</taxon>
        <taxon>BOP clade</taxon>
        <taxon>Pooideae</taxon>
        <taxon>Triticodae</taxon>
        <taxon>Triticeae</taxon>
        <taxon>Triticinae</taxon>
        <taxon>Triticum</taxon>
    </lineage>
</organism>
<dbReference type="Gramene" id="TraesJAG5A03G02624600.1">
    <property type="protein sequence ID" value="TraesJAG5A03G02624600.1"/>
    <property type="gene ID" value="TraesJAG5A03G02624600"/>
</dbReference>
<reference evidence="1" key="2">
    <citation type="submission" date="2018-10" db="UniProtKB">
        <authorList>
            <consortium name="EnsemblPlants"/>
        </authorList>
    </citation>
    <scope>IDENTIFICATION</scope>
</reference>
<dbReference type="AlphaFoldDB" id="A0A3B6KCH4"/>
<dbReference type="Gramene" id="TraesCAD_scaffold_046482_01G000100.1">
    <property type="protein sequence ID" value="TraesCAD_scaffold_046482_01G000100.1"/>
    <property type="gene ID" value="TraesCAD_scaffold_046482_01G000100"/>
</dbReference>
<sequence>MMQLALMYRSYDLDFEFMNTMMSYEALGYRLLWTKKLMLPVPMMDSYSLYVVDVEERTLLVMDPCETSEPMSEMQYKHEDNANFILAGLRRCIHENIPGWYIPAQGWTINYNVNMHESCEIEDSWLHVVNYSRNYTGLYLQNVLTPARIIPHKYIESLVQLSKHLVERA</sequence>
<dbReference type="Gramene" id="TraesJUL5A03G02643230.1">
    <property type="protein sequence ID" value="TraesJUL5A03G02643230.1"/>
    <property type="gene ID" value="TraesJUL5A03G02643230"/>
</dbReference>
<keyword evidence="2" id="KW-1185">Reference proteome</keyword>
<dbReference type="Gramene" id="TraesROB_scaffold_046426_01G000100.1">
    <property type="protein sequence ID" value="TraesROB_scaffold_046426_01G000100.1"/>
    <property type="gene ID" value="TraesROB_scaffold_046426_01G000100"/>
</dbReference>
<dbReference type="Gramene" id="TraesSYM5A03G02652170.1">
    <property type="protein sequence ID" value="TraesSYM5A03G02652170.1"/>
    <property type="gene ID" value="TraesSYM5A03G02652170"/>
</dbReference>
<dbReference type="OrthoDB" id="10435851at2759"/>
<name>A0A3B6KCH4_WHEAT</name>